<dbReference type="GO" id="GO:0010499">
    <property type="term" value="P:proteasomal ubiquitin-independent protein catabolic process"/>
    <property type="evidence" value="ECO:0007669"/>
    <property type="project" value="TreeGrafter"/>
</dbReference>
<proteinExistence type="predicted"/>
<reference evidence="3 4" key="1">
    <citation type="journal article" date="2018" name="BMC Genomics">
        <title>The genome of Naegleria lovaniensis, the basis for a comparative approach to unravel pathogenicity factors of the human pathogenic amoeba N. fowleri.</title>
        <authorList>
            <person name="Liechti N."/>
            <person name="Schurch N."/>
            <person name="Bruggmann R."/>
            <person name="Wittwer M."/>
        </authorList>
    </citation>
    <scope>NUCLEOTIDE SEQUENCE [LARGE SCALE GENOMIC DNA]</scope>
    <source>
        <strain evidence="3 4">ATCC 30569</strain>
    </source>
</reference>
<accession>A0AA88KIF2</accession>
<dbReference type="GO" id="GO:0005634">
    <property type="term" value="C:nucleus"/>
    <property type="evidence" value="ECO:0007669"/>
    <property type="project" value="TreeGrafter"/>
</dbReference>
<dbReference type="InterPro" id="IPR021843">
    <property type="entry name" value="PSME4_C"/>
</dbReference>
<evidence type="ECO:0000313" key="3">
    <source>
        <dbReference type="EMBL" id="KAG2382142.1"/>
    </source>
</evidence>
<dbReference type="GO" id="GO:0005829">
    <property type="term" value="C:cytosol"/>
    <property type="evidence" value="ECO:0007669"/>
    <property type="project" value="TreeGrafter"/>
</dbReference>
<dbReference type="InterPro" id="IPR055455">
    <property type="entry name" value="HEAT_PSME4"/>
</dbReference>
<keyword evidence="4" id="KW-1185">Reference proteome</keyword>
<feature type="domain" description="Proteasome activator complex subunit 4 C-terminal" evidence="1">
    <location>
        <begin position="881"/>
        <end position="969"/>
    </location>
</feature>
<dbReference type="GO" id="GO:0016504">
    <property type="term" value="F:peptidase activator activity"/>
    <property type="evidence" value="ECO:0007669"/>
    <property type="project" value="InterPro"/>
</dbReference>
<dbReference type="PANTHER" id="PTHR32170">
    <property type="entry name" value="PROTEASOME ACTIVATOR COMPLEX SUBUNIT 4"/>
    <property type="match status" value="1"/>
</dbReference>
<dbReference type="Pfam" id="PF11919">
    <property type="entry name" value="PSME4_C"/>
    <property type="match status" value="1"/>
</dbReference>
<dbReference type="GeneID" id="68097799"/>
<dbReference type="InterPro" id="IPR035309">
    <property type="entry name" value="PSME4"/>
</dbReference>
<dbReference type="Proteomes" id="UP000816034">
    <property type="component" value="Unassembled WGS sequence"/>
</dbReference>
<protein>
    <submittedName>
        <fullName evidence="3">Uncharacterized protein</fullName>
    </submittedName>
</protein>
<dbReference type="SUPFAM" id="SSF48371">
    <property type="entry name" value="ARM repeat"/>
    <property type="match status" value="1"/>
</dbReference>
<feature type="domain" description="Proteasome activator complex subunit 4-like HEAT repeat-like" evidence="2">
    <location>
        <begin position="417"/>
        <end position="595"/>
    </location>
</feature>
<evidence type="ECO:0000259" key="2">
    <source>
        <dbReference type="Pfam" id="PF23096"/>
    </source>
</evidence>
<dbReference type="InterPro" id="IPR016024">
    <property type="entry name" value="ARM-type_fold"/>
</dbReference>
<dbReference type="AlphaFoldDB" id="A0AA88KIF2"/>
<evidence type="ECO:0000313" key="4">
    <source>
        <dbReference type="Proteomes" id="UP000816034"/>
    </source>
</evidence>
<dbReference type="PANTHER" id="PTHR32170:SF3">
    <property type="entry name" value="PROTEASOME ACTIVATOR COMPLEX SUBUNIT 4"/>
    <property type="match status" value="1"/>
</dbReference>
<dbReference type="Pfam" id="PF23096">
    <property type="entry name" value="HEAT_PSME4"/>
    <property type="match status" value="1"/>
</dbReference>
<dbReference type="RefSeq" id="XP_044547821.1">
    <property type="nucleotide sequence ID" value="XM_044695084.1"/>
</dbReference>
<name>A0AA88KIF2_NAELO</name>
<organism evidence="3 4">
    <name type="scientific">Naegleria lovaniensis</name>
    <name type="common">Amoeba</name>
    <dbReference type="NCBI Taxonomy" id="51637"/>
    <lineage>
        <taxon>Eukaryota</taxon>
        <taxon>Discoba</taxon>
        <taxon>Heterolobosea</taxon>
        <taxon>Tetramitia</taxon>
        <taxon>Eutetramitia</taxon>
        <taxon>Vahlkampfiidae</taxon>
        <taxon>Naegleria</taxon>
    </lineage>
</organism>
<dbReference type="GO" id="GO:0070628">
    <property type="term" value="F:proteasome binding"/>
    <property type="evidence" value="ECO:0007669"/>
    <property type="project" value="InterPro"/>
</dbReference>
<comment type="caution">
    <text evidence="3">The sequence shown here is derived from an EMBL/GenBank/DDBJ whole genome shotgun (WGS) entry which is preliminary data.</text>
</comment>
<sequence length="969" mass="112079">MKGSSVMLDEIVENNEQSTTTLFSIIPNNRIKYSRLDIAQRLSVVLKELAISEKTSELTDQESSDNTELITCLLDVIQICTVYRRMNYTSTRENTTQLWNAIKVYYFKSLNRKHYYPRAAVLDRILILYKWREALQRTKWCLHEKYLSKVHETLLTDIFNLATSSEYENIREKAKICFFKIANLFKHSHRKLIDPYILTSVSALTDPACTNNYQVIGCIEFLASPIVIKTICRSWFFASRCFHSLFLCSVDDHEVHAKIHIVIALYASSFFELPILNKESFELYKITVHNLATLLNRNNMSWNYQVIIIIMRFLKWLVRQDPKYEHDVFPHAYVSTIANSMISENTNLRIISLSTMNRILQQLKPHQPFQILKDVETIKRLLDNKFDVSPSNTMIDKPYNYTSDHLSDVNNVLSFLPHELKVYDYSKELRPSSFHDSLEVIQQLMSEITWWKRFFECAIDGDTTTSPTFRMQMTFFFKGLCQVIGPKIIDIIKTCWDIVLSISSDEPNLDFVIRLSSEIFTGCVRGSKHWQSPDRAKLFNILLPKLERMAELSSHNSCNLVVSHALAHCFRDLDYRRNTEIIDFVISKIDLGSSDTLLQTKILSLTYHALANCGAINQWYQHLVNSKLLPFLKHSHFEIRELVGSILGLGFLANYHFYIGSHIGNQDKNSYLESILQNFANQIEQSETENQFEYVCSVFFECVTRTMIRGINILTPYLDSILTILLAIINKSHNNEITLQASIVVAKIATMVNKQGASSIFMLATSNLQQQTKPHPSDSSSQWKSMILLSFLGNFSFKNQFYLFKHDDSYQTLCEAYLNNLKDKAMVIRQLASDMLCSLLRIMPQRVLLPFTKLFLTQAKALLDKSDTTQKNSQDPVFVGLGLSSIVKAFSHCYDIPTFLPNIMAQLARMSKFSTVVQGQPLQKIIRETFDIFFRLQQSIDRWEQNKTKFTAQQLETVSELLYSPSHYA</sequence>
<dbReference type="EMBL" id="PYSW02000024">
    <property type="protein sequence ID" value="KAG2382142.1"/>
    <property type="molecule type" value="Genomic_DNA"/>
</dbReference>
<gene>
    <name evidence="3" type="ORF">C9374_005344</name>
</gene>
<evidence type="ECO:0000259" key="1">
    <source>
        <dbReference type="Pfam" id="PF11919"/>
    </source>
</evidence>